<protein>
    <submittedName>
        <fullName evidence="2">FERM domain-containing protein</fullName>
    </submittedName>
</protein>
<reference evidence="2" key="1">
    <citation type="submission" date="2022-11" db="UniProtKB">
        <authorList>
            <consortium name="WormBaseParasite"/>
        </authorList>
    </citation>
    <scope>IDENTIFICATION</scope>
</reference>
<organism evidence="1 2">
    <name type="scientific">Panagrolaimus sp. PS1159</name>
    <dbReference type="NCBI Taxonomy" id="55785"/>
    <lineage>
        <taxon>Eukaryota</taxon>
        <taxon>Metazoa</taxon>
        <taxon>Ecdysozoa</taxon>
        <taxon>Nematoda</taxon>
        <taxon>Chromadorea</taxon>
        <taxon>Rhabditida</taxon>
        <taxon>Tylenchina</taxon>
        <taxon>Panagrolaimomorpha</taxon>
        <taxon>Panagrolaimoidea</taxon>
        <taxon>Panagrolaimidae</taxon>
        <taxon>Panagrolaimus</taxon>
    </lineage>
</organism>
<accession>A0AC35FTD5</accession>
<evidence type="ECO:0000313" key="1">
    <source>
        <dbReference type="Proteomes" id="UP000887580"/>
    </source>
</evidence>
<dbReference type="Proteomes" id="UP000887580">
    <property type="component" value="Unplaced"/>
</dbReference>
<proteinExistence type="predicted"/>
<evidence type="ECO:0000313" key="2">
    <source>
        <dbReference type="WBParaSite" id="PS1159_v2.g20178.t1"/>
    </source>
</evidence>
<dbReference type="WBParaSite" id="PS1159_v2.g20178.t1">
    <property type="protein sequence ID" value="PS1159_v2.g20178.t1"/>
    <property type="gene ID" value="PS1159_v2.g20178"/>
</dbReference>
<name>A0AC35FTD5_9BILA</name>
<sequence length="946" mass="105333">MIQCQVALHHYYLQLRENLLDQWSGSNSVREERCWELATLAVQADEAEQNGTPSQFRAEKYFPLWVINLRGLDYVRKNMPKVVKNPEFKVASAREAKMQFCQEASRSPFALNCHLYGLRRHKADMTDNALIGINDKGIDMWDVGSNGERIPLRSLPWNKMVRLTFDHKKLTIGGIDNSKMSLYAQSDDKARYILNFCKDVHQQLIQINLHFALSKKPYNSLPPGWGNEVCVDSGRINRLAALPPIQAPSQSSTSTTPAQASPASLILPPYARGSSPHPLMRIHQQHSIDSTTAAENLDSEKNSVKERAGSDTSSATTNTTTELPKKKRSSGGAKARIANNLPNSVATKIGGRYEPHQPNSKHNRISPTYSNASDITADSGPTSSIPSEIETFLNNAASPPRYQPSDEQIVPNGIMTNSTSSTMSAMSQKMNGTISNGVQQQQQQQQQQQLQYDTSGYASSPHQLNSESASERRHHFVVSRTFDEYQTPIGNSAMEAAASRSLNDLLFHQQQHHQQQQQQQQHQMPPPPPHPSMPNGYPAIRQPPNYQFALQQLTHHQQQQQQSHRPYPILPPAMNHPSPPMMASSGHPRPSRWPTVNGADPDLMMLIERMQLQHQQYVPSNNIHPSTQITPRKQNSMTIEQQQEQFGVHRGVSEPRLNLSVHQNNQQPQVANLYANNNSSASNVQQQQHQQQRTQLPHQQSVASNASSSNNAQKKRRYASRSPSNRGINRVKSMPAPPSGVIMNDANGTRKNALEKRHSTSGIAFEHVNSIHQFPMLSALMQENGGMPSTSASDDTSTTSIISTSQTTTASIPPRDYDRSSLESDTVSVESYRQQQRDGSFAERYATTPPRPTNIIGLQQQASSISGSPPSPPFYYASQAGPLMWNNNNNGFSRGEYLIQDNIQSFLASVPHGYRSNNNNNMPGNHTEIGHRPNGLVFESLPYGNV</sequence>